<feature type="signal peptide" evidence="1">
    <location>
        <begin position="1"/>
        <end position="19"/>
    </location>
</feature>
<keyword evidence="4" id="KW-1185">Reference proteome</keyword>
<evidence type="ECO:0000313" key="4">
    <source>
        <dbReference type="Proteomes" id="UP000295814"/>
    </source>
</evidence>
<feature type="chain" id="PRO_5022897431" description="DUF5723 domain-containing protein" evidence="1">
    <location>
        <begin position="20"/>
        <end position="467"/>
    </location>
</feature>
<dbReference type="EMBL" id="SMZJ02000009">
    <property type="protein sequence ID" value="TWO31654.1"/>
    <property type="molecule type" value="Genomic_DNA"/>
</dbReference>
<gene>
    <name evidence="3" type="ORF">E1J38_012900</name>
</gene>
<dbReference type="AlphaFoldDB" id="A0A562YB76"/>
<name>A0A562YB76_9FLAO</name>
<dbReference type="OrthoDB" id="975426at2"/>
<evidence type="ECO:0000256" key="1">
    <source>
        <dbReference type="SAM" id="SignalP"/>
    </source>
</evidence>
<comment type="caution">
    <text evidence="3">The sequence shown here is derived from an EMBL/GenBank/DDBJ whole genome shotgun (WGS) entry which is preliminary data.</text>
</comment>
<evidence type="ECO:0000259" key="2">
    <source>
        <dbReference type="Pfam" id="PF18990"/>
    </source>
</evidence>
<dbReference type="Pfam" id="PF18990">
    <property type="entry name" value="DUF5723"/>
    <property type="match status" value="1"/>
</dbReference>
<dbReference type="Proteomes" id="UP000295814">
    <property type="component" value="Unassembled WGS sequence"/>
</dbReference>
<dbReference type="RefSeq" id="WP_133357256.1">
    <property type="nucleotide sequence ID" value="NZ_SMZJ02000009.1"/>
</dbReference>
<feature type="domain" description="DUF5723" evidence="2">
    <location>
        <begin position="37"/>
        <end position="438"/>
    </location>
</feature>
<protein>
    <recommendedName>
        <fullName evidence="2">DUF5723 domain-containing protein</fullName>
    </recommendedName>
</protein>
<proteinExistence type="predicted"/>
<reference evidence="3 4" key="1">
    <citation type="submission" date="2019-07" db="EMBL/GenBank/DDBJ databases">
        <title>Seonamhaeicola sp. W255 draft genome.</title>
        <authorList>
            <person name="Zhang X.-Y."/>
            <person name="Zhang R."/>
            <person name="Zhong Y.-L."/>
            <person name="Du Z.-J."/>
        </authorList>
    </citation>
    <scope>NUCLEOTIDE SEQUENCE [LARGE SCALE GENOMIC DNA]</scope>
    <source>
        <strain evidence="3 4">W255</strain>
    </source>
</reference>
<organism evidence="3 4">
    <name type="scientific">Seonamhaeicola sediminis</name>
    <dbReference type="NCBI Taxonomy" id="2528206"/>
    <lineage>
        <taxon>Bacteria</taxon>
        <taxon>Pseudomonadati</taxon>
        <taxon>Bacteroidota</taxon>
        <taxon>Flavobacteriia</taxon>
        <taxon>Flavobacteriales</taxon>
        <taxon>Flavobacteriaceae</taxon>
    </lineage>
</organism>
<sequence>MKKCAWFVFLLMAVSYAQNKQILYGFTEIPQSLLQNPGGKTHNDWYFGIPLLSHIHANGGSSGVTVYDLFAVDGKDFNTKLEEVVYRLRPTDFFTFNQQLEILSGGFAFGPSYDKNEYISFGLYQEVDAILYFPKDYAKLVYEGNQNNINRPFRLDHLNGTSELISVLHIGYNKVVNDKFTYGIRGKVYSSITNVNSVSNTGTFITVNGDNNAYDHIFDLDLSLKTSGLVNLTMDSDFEMKDITKQLLFGSNLGLGIDLGFSYNIDKHWYLDGSLLDFGFIRHRKHVENYELKGNYVFEGINPIFPEVGSGQTADEYWTAIEEEFSNLFTLDTTRTKYTTWRPIKLNSSLNYAFGKKVSKECDCTFDDSGYLNRVGIQLYAINRPKLPQVALTTYYYRRLLNGLSVKAAYTLDSYSFTNIGLGMSAQLGGVNFYIMADNFLNFKNIYNAQSLSLQLGINYIFTNDED</sequence>
<accession>A0A562YB76</accession>
<dbReference type="InterPro" id="IPR043781">
    <property type="entry name" value="DUF5723"/>
</dbReference>
<keyword evidence="1" id="KW-0732">Signal</keyword>
<evidence type="ECO:0000313" key="3">
    <source>
        <dbReference type="EMBL" id="TWO31654.1"/>
    </source>
</evidence>